<feature type="transmembrane region" description="Helical" evidence="1">
    <location>
        <begin position="36"/>
        <end position="56"/>
    </location>
</feature>
<proteinExistence type="predicted"/>
<organism evidence="2 3">
    <name type="scientific">Halalkalicoccus paucihalophilus</name>
    <dbReference type="NCBI Taxonomy" id="1008153"/>
    <lineage>
        <taxon>Archaea</taxon>
        <taxon>Methanobacteriati</taxon>
        <taxon>Methanobacteriota</taxon>
        <taxon>Stenosarchaea group</taxon>
        <taxon>Halobacteria</taxon>
        <taxon>Halobacteriales</taxon>
        <taxon>Halococcaceae</taxon>
        <taxon>Halalkalicoccus</taxon>
    </lineage>
</organism>
<dbReference type="RefSeq" id="WP_066378539.1">
    <property type="nucleotide sequence ID" value="NZ_LTAZ01000001.1"/>
</dbReference>
<keyword evidence="1" id="KW-1133">Transmembrane helix</keyword>
<evidence type="ECO:0000313" key="3">
    <source>
        <dbReference type="Proteomes" id="UP000075321"/>
    </source>
</evidence>
<dbReference type="PATRIC" id="fig|1008153.3.peg.263"/>
<sequence>MKLPGILSMIQMGSGLIFAIPLGLIGFEFLTAGRTVFGVGFLLVAAAMLLLPEYIVRRVGSPRDWVLGLLPFRRGD</sequence>
<feature type="transmembrane region" description="Helical" evidence="1">
    <location>
        <begin position="12"/>
        <end position="30"/>
    </location>
</feature>
<dbReference type="InterPro" id="IPR055955">
    <property type="entry name" value="DUF7533"/>
</dbReference>
<dbReference type="AlphaFoldDB" id="A0A151AJ26"/>
<accession>A0A151AJ26</accession>
<evidence type="ECO:0000313" key="2">
    <source>
        <dbReference type="EMBL" id="KYH27592.1"/>
    </source>
</evidence>
<evidence type="ECO:0000256" key="1">
    <source>
        <dbReference type="SAM" id="Phobius"/>
    </source>
</evidence>
<keyword evidence="1" id="KW-0812">Transmembrane</keyword>
<dbReference type="OrthoDB" id="157531at2157"/>
<dbReference type="Proteomes" id="UP000075321">
    <property type="component" value="Unassembled WGS sequence"/>
</dbReference>
<reference evidence="2 3" key="1">
    <citation type="submission" date="2016-02" db="EMBL/GenBank/DDBJ databases">
        <title>Genome sequence of Halalkalicoccus paucihalophilus DSM 24557.</title>
        <authorList>
            <person name="Poehlein A."/>
            <person name="Daniel R."/>
        </authorList>
    </citation>
    <scope>NUCLEOTIDE SEQUENCE [LARGE SCALE GENOMIC DNA]</scope>
    <source>
        <strain evidence="2 3">DSM 24557</strain>
    </source>
</reference>
<keyword evidence="1" id="KW-0472">Membrane</keyword>
<dbReference type="Pfam" id="PF24377">
    <property type="entry name" value="DUF7533"/>
    <property type="match status" value="1"/>
</dbReference>
<protein>
    <submittedName>
        <fullName evidence="2">Uncharacterized protein</fullName>
    </submittedName>
</protein>
<name>A0A151AJ26_9EURY</name>
<keyword evidence="3" id="KW-1185">Reference proteome</keyword>
<gene>
    <name evidence="2" type="ORF">HAPAU_02600</name>
</gene>
<dbReference type="EMBL" id="LTAZ01000001">
    <property type="protein sequence ID" value="KYH27592.1"/>
    <property type="molecule type" value="Genomic_DNA"/>
</dbReference>
<comment type="caution">
    <text evidence="2">The sequence shown here is derived from an EMBL/GenBank/DDBJ whole genome shotgun (WGS) entry which is preliminary data.</text>
</comment>